<evidence type="ECO:0000256" key="1">
    <source>
        <dbReference type="ARBA" id="ARBA00023054"/>
    </source>
</evidence>
<feature type="compositionally biased region" description="Gly residues" evidence="2">
    <location>
        <begin position="167"/>
        <end position="180"/>
    </location>
</feature>
<protein>
    <recommendedName>
        <fullName evidence="3">Golgin subfamily A conserved domain-containing protein</fullName>
    </recommendedName>
</protein>
<sequence length="234" mass="24423">GDGGEHLDSEEEEGPRPMPSVPEDQESWEAMVPFFKSAGASAQEEQARLSEQVKEQRVCCQHLAHPVVLSQKESEAAVPAPGTGGESVSGETPWTLQEVMEKLSYTRTHFRLPHDLKVPPEGRSLSRCDPITLAPERAYGPPGGEGGPENVHHFVTEPGASAKDAAMGGGHHQAGPGQGGDEGEAVGAAGDAVATCGDYNKGHHKFLATAQNPADEPGPGAPAPQETGDAHKHG</sequence>
<dbReference type="AlphaFoldDB" id="G8F283"/>
<feature type="region of interest" description="Disordered" evidence="2">
    <location>
        <begin position="1"/>
        <end position="54"/>
    </location>
</feature>
<dbReference type="GO" id="GO:0000137">
    <property type="term" value="C:Golgi cis cisterna"/>
    <property type="evidence" value="ECO:0007669"/>
    <property type="project" value="TreeGrafter"/>
</dbReference>
<dbReference type="InterPro" id="IPR043976">
    <property type="entry name" value="GOLGA_cons_dom"/>
</dbReference>
<feature type="compositionally biased region" description="Basic and acidic residues" evidence="2">
    <location>
        <begin position="45"/>
        <end position="54"/>
    </location>
</feature>
<dbReference type="EMBL" id="JH329980">
    <property type="protein sequence ID" value="EHH61397.1"/>
    <property type="molecule type" value="Genomic_DNA"/>
</dbReference>
<dbReference type="GO" id="GO:0032580">
    <property type="term" value="C:Golgi cisterna membrane"/>
    <property type="evidence" value="ECO:0007669"/>
    <property type="project" value="TreeGrafter"/>
</dbReference>
<feature type="non-terminal residue" evidence="4">
    <location>
        <position position="234"/>
    </location>
</feature>
<dbReference type="GO" id="GO:0007030">
    <property type="term" value="P:Golgi organization"/>
    <property type="evidence" value="ECO:0007669"/>
    <property type="project" value="TreeGrafter"/>
</dbReference>
<proteinExistence type="predicted"/>
<feature type="non-terminal residue" evidence="4">
    <location>
        <position position="1"/>
    </location>
</feature>
<reference evidence="4 5" key="1">
    <citation type="journal article" date="2011" name="Nat. Biotechnol.">
        <title>Genome sequencing and comparison of two nonhuman primate animal models, the cynomolgus and Chinese rhesus macaques.</title>
        <authorList>
            <person name="Yan G."/>
            <person name="Zhang G."/>
            <person name="Fang X."/>
            <person name="Zhang Y."/>
            <person name="Li C."/>
            <person name="Ling F."/>
            <person name="Cooper D.N."/>
            <person name="Li Q."/>
            <person name="Li Y."/>
            <person name="van Gool A.J."/>
            <person name="Du H."/>
            <person name="Chen J."/>
            <person name="Chen R."/>
            <person name="Zhang P."/>
            <person name="Huang Z."/>
            <person name="Thompson J.R."/>
            <person name="Meng Y."/>
            <person name="Bai Y."/>
            <person name="Wang J."/>
            <person name="Zhuo M."/>
            <person name="Wang T."/>
            <person name="Huang Y."/>
            <person name="Wei L."/>
            <person name="Li J."/>
            <person name="Wang Z."/>
            <person name="Hu H."/>
            <person name="Yang P."/>
            <person name="Le L."/>
            <person name="Stenson P.D."/>
            <person name="Li B."/>
            <person name="Liu X."/>
            <person name="Ball E.V."/>
            <person name="An N."/>
            <person name="Huang Q."/>
            <person name="Zhang Y."/>
            <person name="Fan W."/>
            <person name="Zhang X."/>
            <person name="Li Y."/>
            <person name="Wang W."/>
            <person name="Katze M.G."/>
            <person name="Su B."/>
            <person name="Nielsen R."/>
            <person name="Yang H."/>
            <person name="Wang J."/>
            <person name="Wang X."/>
            <person name="Wang J."/>
        </authorList>
    </citation>
    <scope>NUCLEOTIDE SEQUENCE [LARGE SCALE GENOMIC DNA]</scope>
    <source>
        <strain evidence="4 5">CE-4</strain>
    </source>
</reference>
<name>G8F283_MACFA</name>
<feature type="region of interest" description="Disordered" evidence="2">
    <location>
        <begin position="207"/>
        <end position="234"/>
    </location>
</feature>
<evidence type="ECO:0000259" key="3">
    <source>
        <dbReference type="Pfam" id="PF15070"/>
    </source>
</evidence>
<feature type="domain" description="Golgin subfamily A conserved" evidence="3">
    <location>
        <begin position="4"/>
        <end position="104"/>
    </location>
</feature>
<dbReference type="Pfam" id="PF15070">
    <property type="entry name" value="GOLGA2L5"/>
    <property type="match status" value="1"/>
</dbReference>
<evidence type="ECO:0000313" key="4">
    <source>
        <dbReference type="EMBL" id="EHH61397.1"/>
    </source>
</evidence>
<gene>
    <name evidence="4" type="ORF">EGM_21255</name>
</gene>
<dbReference type="eggNOG" id="KOG4725">
    <property type="taxonomic scope" value="Eukaryota"/>
</dbReference>
<evidence type="ECO:0000313" key="5">
    <source>
        <dbReference type="Proteomes" id="UP000009130"/>
    </source>
</evidence>
<keyword evidence="1" id="KW-0175">Coiled coil</keyword>
<feature type="region of interest" description="Disordered" evidence="2">
    <location>
        <begin position="161"/>
        <end position="185"/>
    </location>
</feature>
<dbReference type="Proteomes" id="UP000009130">
    <property type="component" value="Unassembled WGS sequence"/>
</dbReference>
<accession>G8F283</accession>
<evidence type="ECO:0000256" key="2">
    <source>
        <dbReference type="SAM" id="MobiDB-lite"/>
    </source>
</evidence>
<dbReference type="PANTHER" id="PTHR10881:SF46">
    <property type="entry name" value="GOLGIN SUBFAMILY A MEMBER 2"/>
    <property type="match status" value="1"/>
</dbReference>
<organism evidence="5">
    <name type="scientific">Macaca fascicularis</name>
    <name type="common">Crab-eating macaque</name>
    <name type="synonym">Cynomolgus monkey</name>
    <dbReference type="NCBI Taxonomy" id="9541"/>
    <lineage>
        <taxon>Eukaryota</taxon>
        <taxon>Metazoa</taxon>
        <taxon>Chordata</taxon>
        <taxon>Craniata</taxon>
        <taxon>Vertebrata</taxon>
        <taxon>Euteleostomi</taxon>
        <taxon>Mammalia</taxon>
        <taxon>Eutheria</taxon>
        <taxon>Euarchontoglires</taxon>
        <taxon>Primates</taxon>
        <taxon>Haplorrhini</taxon>
        <taxon>Catarrhini</taxon>
        <taxon>Cercopithecidae</taxon>
        <taxon>Cercopithecinae</taxon>
        <taxon>Macaca</taxon>
    </lineage>
</organism>
<dbReference type="GO" id="GO:0005801">
    <property type="term" value="C:cis-Golgi network"/>
    <property type="evidence" value="ECO:0007669"/>
    <property type="project" value="TreeGrafter"/>
</dbReference>
<dbReference type="PANTHER" id="PTHR10881">
    <property type="entry name" value="GOLGIN SUBFAMILY A MEMBER-RELATED"/>
    <property type="match status" value="1"/>
</dbReference>
<dbReference type="InterPro" id="IPR024858">
    <property type="entry name" value="GOLGA"/>
</dbReference>
<feature type="region of interest" description="Disordered" evidence="2">
    <location>
        <begin position="72"/>
        <end position="91"/>
    </location>
</feature>